<dbReference type="SMART" id="SM00724">
    <property type="entry name" value="TLC"/>
    <property type="match status" value="1"/>
</dbReference>
<dbReference type="PROSITE" id="PS50922">
    <property type="entry name" value="TLC"/>
    <property type="match status" value="1"/>
</dbReference>
<comment type="subcellular location">
    <subcellularLocation>
        <location evidence="1">Membrane</location>
        <topology evidence="1">Multi-pass membrane protein</topology>
    </subcellularLocation>
</comment>
<name>A0AAV5RWY6_MAUHU</name>
<dbReference type="AlphaFoldDB" id="A0AAV5RWY6"/>
<evidence type="ECO:0000313" key="8">
    <source>
        <dbReference type="EMBL" id="GMM55671.1"/>
    </source>
</evidence>
<feature type="transmembrane region" description="Helical" evidence="6">
    <location>
        <begin position="30"/>
        <end position="48"/>
    </location>
</feature>
<dbReference type="GO" id="GO:0016020">
    <property type="term" value="C:membrane"/>
    <property type="evidence" value="ECO:0007669"/>
    <property type="project" value="UniProtKB-SubCell"/>
</dbReference>
<evidence type="ECO:0000256" key="2">
    <source>
        <dbReference type="ARBA" id="ARBA00022692"/>
    </source>
</evidence>
<evidence type="ECO:0000259" key="7">
    <source>
        <dbReference type="PROSITE" id="PS50922"/>
    </source>
</evidence>
<evidence type="ECO:0000256" key="4">
    <source>
        <dbReference type="ARBA" id="ARBA00023136"/>
    </source>
</evidence>
<keyword evidence="2 5" id="KW-0812">Transmembrane</keyword>
<keyword evidence="3 6" id="KW-1133">Transmembrane helix</keyword>
<dbReference type="GO" id="GO:0055088">
    <property type="term" value="P:lipid homeostasis"/>
    <property type="evidence" value="ECO:0007669"/>
    <property type="project" value="TreeGrafter"/>
</dbReference>
<accession>A0AAV5RWY6</accession>
<feature type="transmembrane region" description="Helical" evidence="6">
    <location>
        <begin position="107"/>
        <end position="128"/>
    </location>
</feature>
<organism evidence="8 9">
    <name type="scientific">Maudiozyma humilis</name>
    <name type="common">Sour dough yeast</name>
    <name type="synonym">Kazachstania humilis</name>
    <dbReference type="NCBI Taxonomy" id="51915"/>
    <lineage>
        <taxon>Eukaryota</taxon>
        <taxon>Fungi</taxon>
        <taxon>Dikarya</taxon>
        <taxon>Ascomycota</taxon>
        <taxon>Saccharomycotina</taxon>
        <taxon>Saccharomycetes</taxon>
        <taxon>Saccharomycetales</taxon>
        <taxon>Saccharomycetaceae</taxon>
        <taxon>Maudiozyma</taxon>
    </lineage>
</organism>
<keyword evidence="4 5" id="KW-0472">Membrane</keyword>
<evidence type="ECO:0000256" key="5">
    <source>
        <dbReference type="PROSITE-ProRule" id="PRU00205"/>
    </source>
</evidence>
<sequence length="274" mass="31559">MNSTVHSDPLLAYSWFPQSESLYLSHLHEIVYAFVFYVGVHVLVAPVINRVVFGRTYSSITSHKLKQDFDIHTVSMVQAFVSLYILWPTLSIPLDLNVATYWDHESSMVAALSCGYFVWDLAVCIMNFRLYGLEFFAHAIGALYVMLMALRPCCQSWVGKYLIYEASTPFVNVNWYIIQLTSSKEIKEKRQVPMWLNAANGLCLLLVFFVVRICWGSLANLLLYRQILKAWELLPTYRAVGLLALNIVLTLLNYLWFYKMVRIAQKLAAKSKKD</sequence>
<dbReference type="EMBL" id="BTGD01000005">
    <property type="protein sequence ID" value="GMM55671.1"/>
    <property type="molecule type" value="Genomic_DNA"/>
</dbReference>
<comment type="caution">
    <text evidence="8">The sequence shown here is derived from an EMBL/GenBank/DDBJ whole genome shotgun (WGS) entry which is preliminary data.</text>
</comment>
<feature type="transmembrane region" description="Helical" evidence="6">
    <location>
        <begin position="69"/>
        <end position="87"/>
    </location>
</feature>
<dbReference type="Proteomes" id="UP001377567">
    <property type="component" value="Unassembled WGS sequence"/>
</dbReference>
<evidence type="ECO:0000313" key="9">
    <source>
        <dbReference type="Proteomes" id="UP001377567"/>
    </source>
</evidence>
<feature type="transmembrane region" description="Helical" evidence="6">
    <location>
        <begin position="236"/>
        <end position="257"/>
    </location>
</feature>
<gene>
    <name evidence="8" type="ORF">DAKH74_022870</name>
</gene>
<proteinExistence type="predicted"/>
<evidence type="ECO:0000256" key="1">
    <source>
        <dbReference type="ARBA" id="ARBA00004141"/>
    </source>
</evidence>
<feature type="transmembrane region" description="Helical" evidence="6">
    <location>
        <begin position="199"/>
        <end position="224"/>
    </location>
</feature>
<dbReference type="PANTHER" id="PTHR13439:SF0">
    <property type="entry name" value="TOPOISOMERASE I DAMAGE AFFECTED PROTEIN 4"/>
    <property type="match status" value="1"/>
</dbReference>
<keyword evidence="9" id="KW-1185">Reference proteome</keyword>
<dbReference type="Pfam" id="PF03798">
    <property type="entry name" value="TRAM_LAG1_CLN8"/>
    <property type="match status" value="1"/>
</dbReference>
<dbReference type="GO" id="GO:0005783">
    <property type="term" value="C:endoplasmic reticulum"/>
    <property type="evidence" value="ECO:0007669"/>
    <property type="project" value="TreeGrafter"/>
</dbReference>
<dbReference type="InterPro" id="IPR050846">
    <property type="entry name" value="TLCD"/>
</dbReference>
<evidence type="ECO:0000256" key="6">
    <source>
        <dbReference type="SAM" id="Phobius"/>
    </source>
</evidence>
<protein>
    <submittedName>
        <fullName evidence="8">Tda4 protein</fullName>
    </submittedName>
</protein>
<dbReference type="InterPro" id="IPR006634">
    <property type="entry name" value="TLC-dom"/>
</dbReference>
<dbReference type="PANTHER" id="PTHR13439">
    <property type="entry name" value="CT120 PROTEIN"/>
    <property type="match status" value="1"/>
</dbReference>
<reference evidence="8 9" key="1">
    <citation type="journal article" date="2023" name="Elife">
        <title>Identification of key yeast species and microbe-microbe interactions impacting larval growth of Drosophila in the wild.</title>
        <authorList>
            <person name="Mure A."/>
            <person name="Sugiura Y."/>
            <person name="Maeda R."/>
            <person name="Honda K."/>
            <person name="Sakurai N."/>
            <person name="Takahashi Y."/>
            <person name="Watada M."/>
            <person name="Katoh T."/>
            <person name="Gotoh A."/>
            <person name="Gotoh Y."/>
            <person name="Taniguchi I."/>
            <person name="Nakamura K."/>
            <person name="Hayashi T."/>
            <person name="Katayama T."/>
            <person name="Uemura T."/>
            <person name="Hattori Y."/>
        </authorList>
    </citation>
    <scope>NUCLEOTIDE SEQUENCE [LARGE SCALE GENOMIC DNA]</scope>
    <source>
        <strain evidence="8 9">KH-74</strain>
    </source>
</reference>
<evidence type="ECO:0000256" key="3">
    <source>
        <dbReference type="ARBA" id="ARBA00022989"/>
    </source>
</evidence>
<feature type="domain" description="TLC" evidence="7">
    <location>
        <begin position="64"/>
        <end position="269"/>
    </location>
</feature>